<dbReference type="InterPro" id="IPR000232">
    <property type="entry name" value="HSF_DNA-bd"/>
</dbReference>
<keyword evidence="4" id="KW-0238">DNA-binding</keyword>
<reference evidence="11" key="2">
    <citation type="submission" date="2018-07" db="EMBL/GenBank/DDBJ databases">
        <authorList>
            <person name="Quirk P.G."/>
            <person name="Krulwich T.A."/>
        </authorList>
    </citation>
    <scope>NUCLEOTIDE SEQUENCE</scope>
</reference>
<evidence type="ECO:0000256" key="5">
    <source>
        <dbReference type="ARBA" id="ARBA00023163"/>
    </source>
</evidence>
<feature type="domain" description="HSF-type DNA-binding" evidence="9">
    <location>
        <begin position="39"/>
        <end position="63"/>
    </location>
</feature>
<dbReference type="Gene3D" id="1.10.10.10">
    <property type="entry name" value="Winged helix-like DNA-binding domain superfamily/Winged helix DNA-binding domain"/>
    <property type="match status" value="1"/>
</dbReference>
<comment type="similarity">
    <text evidence="2 7">Belongs to the HSF family.</text>
</comment>
<evidence type="ECO:0000256" key="2">
    <source>
        <dbReference type="ARBA" id="ARBA00006403"/>
    </source>
</evidence>
<evidence type="ECO:0000256" key="7">
    <source>
        <dbReference type="RuleBase" id="RU004020"/>
    </source>
</evidence>
<dbReference type="InterPro" id="IPR036388">
    <property type="entry name" value="WH-like_DNA-bd_sf"/>
</dbReference>
<feature type="compositionally biased region" description="Polar residues" evidence="8">
    <location>
        <begin position="333"/>
        <end position="362"/>
    </location>
</feature>
<evidence type="ECO:0000259" key="9">
    <source>
        <dbReference type="PROSITE" id="PS00434"/>
    </source>
</evidence>
<dbReference type="FunFam" id="1.10.10.10:FF:000027">
    <property type="entry name" value="Heat shock transcription factor 1"/>
    <property type="match status" value="1"/>
</dbReference>
<dbReference type="Pfam" id="PF00447">
    <property type="entry name" value="HSF_DNA-bind"/>
    <property type="match status" value="1"/>
</dbReference>
<evidence type="ECO:0000256" key="3">
    <source>
        <dbReference type="ARBA" id="ARBA00023015"/>
    </source>
</evidence>
<dbReference type="AlphaFoldDB" id="A0A336K980"/>
<keyword evidence="3" id="KW-0805">Transcription regulation</keyword>
<evidence type="ECO:0000313" key="11">
    <source>
        <dbReference type="EMBL" id="SSX21896.1"/>
    </source>
</evidence>
<proteinExistence type="inferred from homology"/>
<evidence type="ECO:0000256" key="4">
    <source>
        <dbReference type="ARBA" id="ARBA00023125"/>
    </source>
</evidence>
<dbReference type="GO" id="GO:0043565">
    <property type="term" value="F:sequence-specific DNA binding"/>
    <property type="evidence" value="ECO:0007669"/>
    <property type="project" value="InterPro"/>
</dbReference>
<protein>
    <submittedName>
        <fullName evidence="10">CSON005559 protein</fullName>
    </submittedName>
</protein>
<dbReference type="EMBL" id="UFQS01000218">
    <property type="protein sequence ID" value="SSX01516.1"/>
    <property type="molecule type" value="Genomic_DNA"/>
</dbReference>
<comment type="subcellular location">
    <subcellularLocation>
        <location evidence="1">Nucleus</location>
    </subcellularLocation>
</comment>
<sequence length="627" mass="70242">MHTFGDTGAGVPAFLAKLWRLDGRSFIIQNQARFSKELLPLNYKHNNMASFIRQLNMYGFHKITSIDNGGLRFDRDEMEFSHPCFQKGHPYLLEHIKRKIAHPKAVDNKESVKVEAVNKMLCEVKTMRGRQDALDSRFSSMKQENEALWREVAILRQKHMKQQQIVNKLIQFLVTMVQPSRSGLGGMGRRRYQLMINDAPRSSKVWLNNIIDILGQRSTSPIIHELEEELLDEAANTDETIINDFPHVTSPQGQEFTNSYSNYYQPSYFPTSSQATTPTLYDNVTQPQYNNCYVLDDESSGEMINGRQSTDYVVDHIDDYDLGETNGQRKRTCSTGDENLSNKVSRQQDGLTSVHDGQSQNVKSEKHNKVKTVSQQSILKGQVVPTKGNKKPIKQEKDLYSYGKYEMNVPDISGSGKQAASTSPSSSTGSGKSFYSKDDLFTDEVPNELFGEDANTLLNNDDTPLLSATTLNNKATQQIQQQGGPSTSTGNNQQSIILADGSNLQIAKFNGKSNSNDISRLNSLRIWMLSKTYYENTGETSNYNRYFSPQNLDPAILQKLFNNEDIGAYELPNTGSVSTILPAASSPGSAVALTEYAPEVDLSDLLEMPSNDDFNENNQQALSSTRT</sequence>
<evidence type="ECO:0000313" key="10">
    <source>
        <dbReference type="EMBL" id="SSX01516.1"/>
    </source>
</evidence>
<accession>A0A336K980</accession>
<evidence type="ECO:0000256" key="1">
    <source>
        <dbReference type="ARBA" id="ARBA00004123"/>
    </source>
</evidence>
<reference evidence="10" key="1">
    <citation type="submission" date="2018-04" db="EMBL/GenBank/DDBJ databases">
        <authorList>
            <person name="Go L.Y."/>
            <person name="Mitchell J.A."/>
        </authorList>
    </citation>
    <scope>NUCLEOTIDE SEQUENCE</scope>
    <source>
        <tissue evidence="10">Whole organism</tissue>
    </source>
</reference>
<feature type="compositionally biased region" description="Polar residues" evidence="8">
    <location>
        <begin position="616"/>
        <end position="627"/>
    </location>
</feature>
<keyword evidence="6" id="KW-0539">Nucleus</keyword>
<dbReference type="PRINTS" id="PR00056">
    <property type="entry name" value="HSFDOMAIN"/>
</dbReference>
<dbReference type="SUPFAM" id="SSF46785">
    <property type="entry name" value="Winged helix' DNA-binding domain"/>
    <property type="match status" value="1"/>
</dbReference>
<feature type="compositionally biased region" description="Low complexity" evidence="8">
    <location>
        <begin position="415"/>
        <end position="433"/>
    </location>
</feature>
<dbReference type="SMART" id="SM00415">
    <property type="entry name" value="HSF"/>
    <property type="match status" value="1"/>
</dbReference>
<gene>
    <name evidence="10" type="primary">CSON005559</name>
</gene>
<feature type="region of interest" description="Disordered" evidence="8">
    <location>
        <begin position="324"/>
        <end position="369"/>
    </location>
</feature>
<evidence type="ECO:0000256" key="6">
    <source>
        <dbReference type="ARBA" id="ARBA00023242"/>
    </source>
</evidence>
<dbReference type="PANTHER" id="PTHR10015:SF427">
    <property type="entry name" value="HEAT SHOCK FACTOR PROTEIN"/>
    <property type="match status" value="1"/>
</dbReference>
<dbReference type="PROSITE" id="PS00434">
    <property type="entry name" value="HSF_DOMAIN"/>
    <property type="match status" value="1"/>
</dbReference>
<dbReference type="PANTHER" id="PTHR10015">
    <property type="entry name" value="HEAT SHOCK TRANSCRIPTION FACTOR"/>
    <property type="match status" value="1"/>
</dbReference>
<dbReference type="GO" id="GO:0003700">
    <property type="term" value="F:DNA-binding transcription factor activity"/>
    <property type="evidence" value="ECO:0007669"/>
    <property type="project" value="InterPro"/>
</dbReference>
<name>A0A336K980_CULSO</name>
<dbReference type="GO" id="GO:0005634">
    <property type="term" value="C:nucleus"/>
    <property type="evidence" value="ECO:0007669"/>
    <property type="project" value="UniProtKB-SubCell"/>
</dbReference>
<keyword evidence="5" id="KW-0804">Transcription</keyword>
<organism evidence="10">
    <name type="scientific">Culicoides sonorensis</name>
    <name type="common">Biting midge</name>
    <dbReference type="NCBI Taxonomy" id="179676"/>
    <lineage>
        <taxon>Eukaryota</taxon>
        <taxon>Metazoa</taxon>
        <taxon>Ecdysozoa</taxon>
        <taxon>Arthropoda</taxon>
        <taxon>Hexapoda</taxon>
        <taxon>Insecta</taxon>
        <taxon>Pterygota</taxon>
        <taxon>Neoptera</taxon>
        <taxon>Endopterygota</taxon>
        <taxon>Diptera</taxon>
        <taxon>Nematocera</taxon>
        <taxon>Chironomoidea</taxon>
        <taxon>Ceratopogonidae</taxon>
        <taxon>Ceratopogoninae</taxon>
        <taxon>Culicoides</taxon>
        <taxon>Monoculicoides</taxon>
    </lineage>
</organism>
<dbReference type="EMBL" id="UFQT01000218">
    <property type="protein sequence ID" value="SSX21896.1"/>
    <property type="molecule type" value="Genomic_DNA"/>
</dbReference>
<feature type="region of interest" description="Disordered" evidence="8">
    <location>
        <begin position="413"/>
        <end position="433"/>
    </location>
</feature>
<evidence type="ECO:0000256" key="8">
    <source>
        <dbReference type="SAM" id="MobiDB-lite"/>
    </source>
</evidence>
<feature type="region of interest" description="Disordered" evidence="8">
    <location>
        <begin position="606"/>
        <end position="627"/>
    </location>
</feature>
<dbReference type="VEuPathDB" id="VectorBase:CSON005559"/>
<dbReference type="InterPro" id="IPR036390">
    <property type="entry name" value="WH_DNA-bd_sf"/>
</dbReference>